<evidence type="ECO:0000313" key="1">
    <source>
        <dbReference type="EMBL" id="KAJ9655225.1"/>
    </source>
</evidence>
<proteinExistence type="predicted"/>
<gene>
    <name evidence="1" type="ORF">H2198_005841</name>
</gene>
<evidence type="ECO:0000313" key="2">
    <source>
        <dbReference type="Proteomes" id="UP001172386"/>
    </source>
</evidence>
<dbReference type="Proteomes" id="UP001172386">
    <property type="component" value="Unassembled WGS sequence"/>
</dbReference>
<organism evidence="1 2">
    <name type="scientific">Neophaeococcomyces mojaviensis</name>
    <dbReference type="NCBI Taxonomy" id="3383035"/>
    <lineage>
        <taxon>Eukaryota</taxon>
        <taxon>Fungi</taxon>
        <taxon>Dikarya</taxon>
        <taxon>Ascomycota</taxon>
        <taxon>Pezizomycotina</taxon>
        <taxon>Eurotiomycetes</taxon>
        <taxon>Chaetothyriomycetidae</taxon>
        <taxon>Chaetothyriales</taxon>
        <taxon>Chaetothyriales incertae sedis</taxon>
        <taxon>Neophaeococcomyces</taxon>
    </lineage>
</organism>
<dbReference type="EMBL" id="JAPDRQ010000101">
    <property type="protein sequence ID" value="KAJ9655225.1"/>
    <property type="molecule type" value="Genomic_DNA"/>
</dbReference>
<accession>A0ACC3A4W8</accession>
<comment type="caution">
    <text evidence="1">The sequence shown here is derived from an EMBL/GenBank/DDBJ whole genome shotgun (WGS) entry which is preliminary data.</text>
</comment>
<keyword evidence="2" id="KW-1185">Reference proteome</keyword>
<sequence length="127" mass="14436">MSSSRRPLYHALIRTHHITSRTKVAKLKAAARKLNCYGLLKSGSWPGLMYVESDVEEATKDWVDIVHALRYKDYQLISPPASAASKVVPFGERGVLREVDTVKEFAIEMERKGLLEWWRAAMGYDPS</sequence>
<reference evidence="1" key="1">
    <citation type="submission" date="2022-10" db="EMBL/GenBank/DDBJ databases">
        <title>Culturing micro-colonial fungi from biological soil crusts in the Mojave desert and describing Neophaeococcomyces mojavensis, and introducing the new genera and species Taxawa tesnikishii.</title>
        <authorList>
            <person name="Kurbessoian T."/>
            <person name="Stajich J.E."/>
        </authorList>
    </citation>
    <scope>NUCLEOTIDE SEQUENCE</scope>
    <source>
        <strain evidence="1">JES_112</strain>
    </source>
</reference>
<protein>
    <submittedName>
        <fullName evidence="1">Uncharacterized protein</fullName>
    </submittedName>
</protein>
<name>A0ACC3A4W8_9EURO</name>